<sequence length="401" mass="42409">MTREAAIVSTARTPIGRAHRGAFNATMPDVLAAHAMNAAVERAGIDPLRIDDIYYGTGNQYGPQFYNIGRMSSFTAGLPKSVPAFTLDRKCASGLTAVALAARSVIADDADVILAGGGESISTTMVPNMAGPHWRSPTVSEAEPDAYMAMIETAEIVAERYGVTREDQDRFAEQSQLRAAAATKEGRLEEEIVPLTAEKVLRAKDGQEAGRETVTLSADEGIRPDTNYEALSNLKPVFRDGLKVKEGTNITAGNASQLSDGASAQIVMDRKTAEAEGREVLGIFRGFQAAGCEPDEMGIGPVFAVPKLLDRAGLSVGDIDLWEINEAFASQALYCQRKLGIDLEKLNVNGGAIAVGHPFGMTGSRLVGAALLEGRRRGARFVVASMCVAGGMGAAGLFEIV</sequence>
<evidence type="ECO:0000256" key="2">
    <source>
        <dbReference type="ARBA" id="ARBA00010982"/>
    </source>
</evidence>
<name>A0A9X2RL51_9PROT</name>
<dbReference type="RefSeq" id="WP_256620393.1">
    <property type="nucleotide sequence ID" value="NZ_JANIBC010000019.1"/>
</dbReference>
<evidence type="ECO:0000256" key="9">
    <source>
        <dbReference type="ARBA" id="ARBA00023315"/>
    </source>
</evidence>
<dbReference type="GO" id="GO:0003988">
    <property type="term" value="F:acetyl-CoA C-acyltransferase activity"/>
    <property type="evidence" value="ECO:0007669"/>
    <property type="project" value="UniProtKB-ARBA"/>
</dbReference>
<keyword evidence="4" id="KW-0583">PHB biosynthesis</keyword>
<dbReference type="GO" id="GO:0006635">
    <property type="term" value="P:fatty acid beta-oxidation"/>
    <property type="evidence" value="ECO:0007669"/>
    <property type="project" value="TreeGrafter"/>
</dbReference>
<proteinExistence type="inferred from homology"/>
<evidence type="ECO:0000256" key="11">
    <source>
        <dbReference type="PIRSR" id="PIRSR000429-1"/>
    </source>
</evidence>
<accession>A0A9X2RL51</accession>
<comment type="subcellular location">
    <subcellularLocation>
        <location evidence="1">Peroxisome</location>
    </subcellularLocation>
</comment>
<dbReference type="SUPFAM" id="SSF53901">
    <property type="entry name" value="Thiolase-like"/>
    <property type="match status" value="2"/>
</dbReference>
<dbReference type="GO" id="GO:0010124">
    <property type="term" value="P:phenylacetate catabolic process"/>
    <property type="evidence" value="ECO:0007669"/>
    <property type="project" value="TreeGrafter"/>
</dbReference>
<dbReference type="CDD" id="cd00751">
    <property type="entry name" value="thiolase"/>
    <property type="match status" value="1"/>
</dbReference>
<evidence type="ECO:0000259" key="13">
    <source>
        <dbReference type="Pfam" id="PF00108"/>
    </source>
</evidence>
<comment type="caution">
    <text evidence="15">The sequence shown here is derived from an EMBL/GenBank/DDBJ whole genome shotgun (WGS) entry which is preliminary data.</text>
</comment>
<dbReference type="AlphaFoldDB" id="A0A9X2RL51"/>
<organism evidence="15 16">
    <name type="scientific">Parvularcula maris</name>
    <dbReference type="NCBI Taxonomy" id="2965077"/>
    <lineage>
        <taxon>Bacteria</taxon>
        <taxon>Pseudomonadati</taxon>
        <taxon>Pseudomonadota</taxon>
        <taxon>Alphaproteobacteria</taxon>
        <taxon>Parvularculales</taxon>
        <taxon>Parvularculaceae</taxon>
        <taxon>Parvularcula</taxon>
    </lineage>
</organism>
<keyword evidence="8" id="KW-0576">Peroxisome</keyword>
<dbReference type="InterPro" id="IPR002155">
    <property type="entry name" value="Thiolase"/>
</dbReference>
<dbReference type="Proteomes" id="UP001142610">
    <property type="component" value="Unassembled WGS sequence"/>
</dbReference>
<evidence type="ECO:0000256" key="6">
    <source>
        <dbReference type="ARBA" id="ARBA00022946"/>
    </source>
</evidence>
<dbReference type="GO" id="GO:0042619">
    <property type="term" value="P:poly-hydroxybutyrate biosynthetic process"/>
    <property type="evidence" value="ECO:0007669"/>
    <property type="project" value="UniProtKB-KW"/>
</dbReference>
<dbReference type="InterPro" id="IPR050215">
    <property type="entry name" value="Thiolase-like_sf_Thiolase"/>
</dbReference>
<feature type="active site" description="Proton acceptor" evidence="11">
    <location>
        <position position="357"/>
    </location>
</feature>
<keyword evidence="5" id="KW-0276">Fatty acid metabolism</keyword>
<evidence type="ECO:0000313" key="15">
    <source>
        <dbReference type="EMBL" id="MCQ8186468.1"/>
    </source>
</evidence>
<dbReference type="NCBIfam" id="TIGR01930">
    <property type="entry name" value="AcCoA-C-Actrans"/>
    <property type="match status" value="1"/>
</dbReference>
<dbReference type="PANTHER" id="PTHR43853:SF8">
    <property type="entry name" value="3-KETOACYL-COA THIOLASE, PEROXISOMAL"/>
    <property type="match status" value="1"/>
</dbReference>
<comment type="pathway">
    <text evidence="10">Metabolic intermediate biosynthesis; (R)-mevalonate biosynthesis; (R)-mevalonate from acetyl-CoA: step 1/3.</text>
</comment>
<evidence type="ECO:0000256" key="12">
    <source>
        <dbReference type="RuleBase" id="RU003557"/>
    </source>
</evidence>
<evidence type="ECO:0000256" key="3">
    <source>
        <dbReference type="ARBA" id="ARBA00022679"/>
    </source>
</evidence>
<dbReference type="PROSITE" id="PS00737">
    <property type="entry name" value="THIOLASE_2"/>
    <property type="match status" value="1"/>
</dbReference>
<evidence type="ECO:0000256" key="8">
    <source>
        <dbReference type="ARBA" id="ARBA00023140"/>
    </source>
</evidence>
<evidence type="ECO:0000313" key="16">
    <source>
        <dbReference type="Proteomes" id="UP001142610"/>
    </source>
</evidence>
<dbReference type="PIRSF" id="PIRSF000429">
    <property type="entry name" value="Ac-CoA_Ac_transf"/>
    <property type="match status" value="1"/>
</dbReference>
<feature type="domain" description="Thiolase C-terminal" evidence="14">
    <location>
        <begin position="280"/>
        <end position="399"/>
    </location>
</feature>
<evidence type="ECO:0000259" key="14">
    <source>
        <dbReference type="Pfam" id="PF02803"/>
    </source>
</evidence>
<dbReference type="Gene3D" id="3.40.47.10">
    <property type="match status" value="1"/>
</dbReference>
<evidence type="ECO:0000256" key="5">
    <source>
        <dbReference type="ARBA" id="ARBA00022832"/>
    </source>
</evidence>
<dbReference type="GO" id="GO:0005737">
    <property type="term" value="C:cytoplasm"/>
    <property type="evidence" value="ECO:0007669"/>
    <property type="project" value="UniProtKB-ARBA"/>
</dbReference>
<keyword evidence="6" id="KW-0809">Transit peptide</keyword>
<evidence type="ECO:0000256" key="7">
    <source>
        <dbReference type="ARBA" id="ARBA00023098"/>
    </source>
</evidence>
<keyword evidence="3 12" id="KW-0808">Transferase</keyword>
<gene>
    <name evidence="15" type="ORF">NOG11_13885</name>
</gene>
<keyword evidence="16" id="KW-1185">Reference proteome</keyword>
<evidence type="ECO:0000256" key="1">
    <source>
        <dbReference type="ARBA" id="ARBA00004275"/>
    </source>
</evidence>
<evidence type="ECO:0000256" key="10">
    <source>
        <dbReference type="ARBA" id="ARBA00037924"/>
    </source>
</evidence>
<dbReference type="InterPro" id="IPR016039">
    <property type="entry name" value="Thiolase-like"/>
</dbReference>
<feature type="domain" description="Thiolase N-terminal" evidence="13">
    <location>
        <begin position="6"/>
        <end position="270"/>
    </location>
</feature>
<keyword evidence="9 12" id="KW-0012">Acyltransferase</keyword>
<dbReference type="InterPro" id="IPR020617">
    <property type="entry name" value="Thiolase_C"/>
</dbReference>
<dbReference type="Pfam" id="PF02803">
    <property type="entry name" value="Thiolase_C"/>
    <property type="match status" value="1"/>
</dbReference>
<dbReference type="FunFam" id="3.40.47.10:FF:000010">
    <property type="entry name" value="Acetyl-CoA acetyltransferase (Thiolase)"/>
    <property type="match status" value="1"/>
</dbReference>
<dbReference type="InterPro" id="IPR020616">
    <property type="entry name" value="Thiolase_N"/>
</dbReference>
<comment type="similarity">
    <text evidence="2 12">Belongs to the thiolase-like superfamily. Thiolase family.</text>
</comment>
<evidence type="ECO:0000256" key="4">
    <source>
        <dbReference type="ARBA" id="ARBA00022752"/>
    </source>
</evidence>
<dbReference type="InterPro" id="IPR020613">
    <property type="entry name" value="Thiolase_CS"/>
</dbReference>
<keyword evidence="7" id="KW-0443">Lipid metabolism</keyword>
<reference evidence="15" key="1">
    <citation type="submission" date="2022-07" db="EMBL/GenBank/DDBJ databases">
        <title>Parvularcula maris sp. nov., an algicidal bacterium isolated from seawater.</title>
        <authorList>
            <person name="Li F."/>
        </authorList>
    </citation>
    <scope>NUCLEOTIDE SEQUENCE</scope>
    <source>
        <strain evidence="15">BGMRC 0090</strain>
    </source>
</reference>
<feature type="active site" description="Acyl-thioester intermediate" evidence="11">
    <location>
        <position position="91"/>
    </location>
</feature>
<protein>
    <submittedName>
        <fullName evidence="15">Thiolase family protein</fullName>
    </submittedName>
</protein>
<dbReference type="Pfam" id="PF00108">
    <property type="entry name" value="Thiolase_N"/>
    <property type="match status" value="1"/>
</dbReference>
<feature type="active site" description="Proton acceptor" evidence="11">
    <location>
        <position position="387"/>
    </location>
</feature>
<dbReference type="EMBL" id="JANIBC010000019">
    <property type="protein sequence ID" value="MCQ8186468.1"/>
    <property type="molecule type" value="Genomic_DNA"/>
</dbReference>
<dbReference type="PANTHER" id="PTHR43853">
    <property type="entry name" value="3-KETOACYL-COA THIOLASE, PEROXISOMAL"/>
    <property type="match status" value="1"/>
</dbReference>